<dbReference type="KEGG" id="hcr:X271_00591"/>
<reference evidence="1 2" key="1">
    <citation type="journal article" date="2014" name="Genome Biol. Evol.">
        <title>Phylogenomics of "Candidatus Hepatoplasma crinochetorum," a Lineage of Mollicutes Associated with Noninsect Arthropods.</title>
        <authorList>
            <person name="Leclercq S."/>
            <person name="Dittmer J."/>
            <person name="Bouchon D."/>
            <person name="Cordaux R."/>
        </authorList>
    </citation>
    <scope>NUCLEOTIDE SEQUENCE [LARGE SCALE GENOMIC DNA]</scope>
    <source>
        <strain evidence="1 2">Av</strain>
    </source>
</reference>
<sequence>MKEQISINENENQYLKEFIGKIINFNNKINESLKLIDDRLFFDGLLKKEIFLNMNKKTEEEIKSLKNWNKNNFLNKKINQWIKESILNVNKYFDLIEIKVKEILEKIGNKITSLNYLDESYPYRKNSKLWKYDLISTEVFNNINEYDFYIKIHSEELNYYLQELKLLKNDLLNWIKEVKIEKIIDSEKFKKSINNLIFLI</sequence>
<dbReference type="STRING" id="1427984.X271_00591"/>
<proteinExistence type="predicted"/>
<dbReference type="Proteomes" id="UP000019450">
    <property type="component" value="Chromosome"/>
</dbReference>
<evidence type="ECO:0000313" key="2">
    <source>
        <dbReference type="Proteomes" id="UP000019450"/>
    </source>
</evidence>
<evidence type="ECO:0000313" key="1">
    <source>
        <dbReference type="EMBL" id="AHK22677.1"/>
    </source>
</evidence>
<dbReference type="RefSeq" id="WP_025208964.1">
    <property type="nucleotide sequence ID" value="NZ_CP006932.1"/>
</dbReference>
<dbReference type="HOGENOM" id="CLU_1364099_0_0_14"/>
<name>W8GKA2_9MOLU</name>
<protein>
    <submittedName>
        <fullName evidence="1">Uncharacterized protein</fullName>
    </submittedName>
</protein>
<dbReference type="EMBL" id="CP006932">
    <property type="protein sequence ID" value="AHK22677.1"/>
    <property type="molecule type" value="Genomic_DNA"/>
</dbReference>
<organism evidence="1 2">
    <name type="scientific">Candidatus Hepatoplasma crinochetorum Av</name>
    <dbReference type="NCBI Taxonomy" id="1427984"/>
    <lineage>
        <taxon>Bacteria</taxon>
        <taxon>Bacillati</taxon>
        <taxon>Mycoplasmatota</taxon>
        <taxon>Mollicutes</taxon>
        <taxon>Candidatus Hepatoplasmataceae</taxon>
        <taxon>Candidatus Hepatoplasma</taxon>
    </lineage>
</organism>
<keyword evidence="2" id="KW-1185">Reference proteome</keyword>
<accession>W8GKA2</accession>
<gene>
    <name evidence="1" type="ORF">X271_00591</name>
</gene>
<dbReference type="AlphaFoldDB" id="W8GKA2"/>